<evidence type="ECO:0008006" key="3">
    <source>
        <dbReference type="Google" id="ProtNLM"/>
    </source>
</evidence>
<keyword evidence="2" id="KW-1185">Reference proteome</keyword>
<protein>
    <recommendedName>
        <fullName evidence="3">PKD-like family protein</fullName>
    </recommendedName>
</protein>
<organism evidence="1 2">
    <name type="scientific">Sphingobacterium paucimobilis HER1398</name>
    <dbReference type="NCBI Taxonomy" id="1346330"/>
    <lineage>
        <taxon>Bacteria</taxon>
        <taxon>Pseudomonadati</taxon>
        <taxon>Bacteroidota</taxon>
        <taxon>Sphingobacteriia</taxon>
        <taxon>Sphingobacteriales</taxon>
        <taxon>Sphingobacteriaceae</taxon>
        <taxon>Sphingobacterium</taxon>
    </lineage>
</organism>
<accession>U2HQI9</accession>
<dbReference type="Pfam" id="PF16407">
    <property type="entry name" value="PKD_2"/>
    <property type="match status" value="1"/>
</dbReference>
<dbReference type="EMBL" id="ATDL01000021">
    <property type="protein sequence ID" value="ERJ57742.1"/>
    <property type="molecule type" value="Genomic_DNA"/>
</dbReference>
<dbReference type="PROSITE" id="PS51257">
    <property type="entry name" value="PROKAR_LIPOPROTEIN"/>
    <property type="match status" value="1"/>
</dbReference>
<dbReference type="RefSeq" id="WP_021071838.1">
    <property type="nucleotide sequence ID" value="NZ_ATDL01000021.1"/>
</dbReference>
<dbReference type="OrthoDB" id="1061929at2"/>
<dbReference type="InterPro" id="IPR032183">
    <property type="entry name" value="PKD-like"/>
</dbReference>
<name>U2HQI9_9SPHI</name>
<proteinExistence type="predicted"/>
<evidence type="ECO:0000313" key="2">
    <source>
        <dbReference type="Proteomes" id="UP000016584"/>
    </source>
</evidence>
<dbReference type="STRING" id="1346330.M472_03080"/>
<sequence length="498" mass="56313">MKHCIYNVFLIIAWTSCIKDNSSYGLREKEVITVTGIEKSYSGLLHGENIVIDPIIQASDGQADLEYLWVMLPNDTLATTRVLDLKLDRKPGLYRLRLQVRNRRTDYSHYETVEFKVGTVYTRGWYVAKSTQRQTDLDLFVPGDTLQEYQRLDDVFNLNNHRKLEGDPLLLSFYPRYFVWGGEEYVPARTLFVVSERDASSIDINSFTEFRSFESLFYMTPSVRKPTFIMNAAVAQYAANDGQLYVYSAASRSTGQFGAPNGIDDRNTPYHLSKYFIGAVLGSGAYFFDEISSSFVQGVSGGGMLAPVRDSSKTEIPANRSDKNLLYMGLKTETPTTGYAVFQDKSDASKKAVAEIIPSATHFMIKSNPIRPTEKLYNASRYMLLEGEENLLFFVVGNEVWSRNLSNQTEQLQYTVPQGEKITLLRHRKYTLEPEYAHSYIAVGSVIGGKYKVRMFTKDSGKLAPEPAFILEGNGEHVGDLLYVGDGLKDFFSHNTSY</sequence>
<gene>
    <name evidence="1" type="ORF">M472_03080</name>
</gene>
<dbReference type="Proteomes" id="UP000016584">
    <property type="component" value="Unassembled WGS sequence"/>
</dbReference>
<comment type="caution">
    <text evidence="1">The sequence shown here is derived from an EMBL/GenBank/DDBJ whole genome shotgun (WGS) entry which is preliminary data.</text>
</comment>
<evidence type="ECO:0000313" key="1">
    <source>
        <dbReference type="EMBL" id="ERJ57742.1"/>
    </source>
</evidence>
<dbReference type="eggNOG" id="COG0526">
    <property type="taxonomic scope" value="Bacteria"/>
</dbReference>
<dbReference type="AlphaFoldDB" id="U2HQI9"/>
<dbReference type="PATRIC" id="fig|1346330.5.peg.3711"/>
<reference evidence="1 2" key="1">
    <citation type="journal article" date="2013" name="Genome Announc.">
        <title>The Draft Genome Sequence of Sphingomonas paucimobilis Strain HER1398 (Proteobacteria), Host to the Giant PAU Phage, Indicates That It Is a Member of the Genus Sphingobacterium (Bacteroidetes).</title>
        <authorList>
            <person name="White R.A.III."/>
            <person name="Suttle C.A."/>
        </authorList>
    </citation>
    <scope>NUCLEOTIDE SEQUENCE [LARGE SCALE GENOMIC DNA]</scope>
    <source>
        <strain evidence="1 2">HER1398</strain>
    </source>
</reference>